<dbReference type="EMBL" id="KV007878">
    <property type="protein sequence ID" value="KZV30736.1"/>
    <property type="molecule type" value="Genomic_DNA"/>
</dbReference>
<evidence type="ECO:0000256" key="1">
    <source>
        <dbReference type="SAM" id="MobiDB-lite"/>
    </source>
</evidence>
<feature type="region of interest" description="Disordered" evidence="1">
    <location>
        <begin position="1"/>
        <end position="43"/>
    </location>
</feature>
<protein>
    <submittedName>
        <fullName evidence="3">Splicing factor 3B subunit 1-like</fullName>
    </submittedName>
</protein>
<evidence type="ECO:0000313" key="3">
    <source>
        <dbReference type="EMBL" id="KZV46698.1"/>
    </source>
</evidence>
<dbReference type="Proteomes" id="UP000250235">
    <property type="component" value="Unassembled WGS sequence"/>
</dbReference>
<reference evidence="3" key="2">
    <citation type="submission" date="2016-02" db="EMBL/GenBank/DDBJ databases">
        <authorList>
            <person name="Alioto T."/>
            <person name="Alioto T."/>
        </authorList>
    </citation>
    <scope>NUCLEOTIDE SEQUENCE</scope>
</reference>
<dbReference type="EMBL" id="KQ995407">
    <property type="protein sequence ID" value="KZV46698.1"/>
    <property type="molecule type" value="Genomic_DNA"/>
</dbReference>
<organism evidence="3 4">
    <name type="scientific">Dorcoceras hygrometricum</name>
    <dbReference type="NCBI Taxonomy" id="472368"/>
    <lineage>
        <taxon>Eukaryota</taxon>
        <taxon>Viridiplantae</taxon>
        <taxon>Streptophyta</taxon>
        <taxon>Embryophyta</taxon>
        <taxon>Tracheophyta</taxon>
        <taxon>Spermatophyta</taxon>
        <taxon>Magnoliopsida</taxon>
        <taxon>eudicotyledons</taxon>
        <taxon>Gunneridae</taxon>
        <taxon>Pentapetalae</taxon>
        <taxon>asterids</taxon>
        <taxon>lamiids</taxon>
        <taxon>Lamiales</taxon>
        <taxon>Gesneriaceae</taxon>
        <taxon>Didymocarpoideae</taxon>
        <taxon>Trichosporeae</taxon>
        <taxon>Loxocarpinae</taxon>
        <taxon>Dorcoceras</taxon>
    </lineage>
</organism>
<evidence type="ECO:0000313" key="2">
    <source>
        <dbReference type="EMBL" id="KZV30736.1"/>
    </source>
</evidence>
<reference evidence="3 4" key="1">
    <citation type="journal article" date="2015" name="Proc. Natl. Acad. Sci. U.S.A.">
        <title>The resurrection genome of Boea hygrometrica: A blueprint for survival of dehydration.</title>
        <authorList>
            <person name="Xiao L."/>
            <person name="Yang G."/>
            <person name="Zhang L."/>
            <person name="Yang X."/>
            <person name="Zhao S."/>
            <person name="Ji Z."/>
            <person name="Zhou Q."/>
            <person name="Hu M."/>
            <person name="Wang Y."/>
            <person name="Chen M."/>
            <person name="Xu Y."/>
            <person name="Jin H."/>
            <person name="Xiao X."/>
            <person name="Hu G."/>
            <person name="Bao F."/>
            <person name="Hu Y."/>
            <person name="Wan P."/>
            <person name="Li L."/>
            <person name="Deng X."/>
            <person name="Kuang T."/>
            <person name="Xiang C."/>
            <person name="Zhu J.K."/>
            <person name="Oliver M.J."/>
            <person name="He Y."/>
        </authorList>
    </citation>
    <scope>NUCLEOTIDE SEQUENCE [LARGE SCALE GENOMIC DNA]</scope>
    <source>
        <strain evidence="4">cv. XS01</strain>
    </source>
</reference>
<dbReference type="AlphaFoldDB" id="A0A2Z7CIC3"/>
<accession>A0A2Z7CIC3</accession>
<gene>
    <name evidence="3" type="ORF">F511_38138</name>
    <name evidence="2" type="ORF">F511_39516</name>
</gene>
<evidence type="ECO:0000313" key="4">
    <source>
        <dbReference type="Proteomes" id="UP000250235"/>
    </source>
</evidence>
<name>A0A2Z7CIC3_9LAMI</name>
<keyword evidence="4" id="KW-1185">Reference proteome</keyword>
<sequence>MASFTAPKQFLKEPLRSGEDDDMSGSKQPSKIIEPAAAEKDKEIEPVATEDLSLAKSVATMTDSEDTEPLIKVLELTDKYKPDGNIISPGMILRSWLCYQIRQRLSPHAIT</sequence>
<proteinExistence type="predicted"/>